<keyword evidence="3" id="KW-1185">Reference proteome</keyword>
<dbReference type="InterPro" id="IPR016181">
    <property type="entry name" value="Acyl_CoA_acyltransferase"/>
</dbReference>
<dbReference type="InterPro" id="IPR053144">
    <property type="entry name" value="Acetyltransferase_Butenolide"/>
</dbReference>
<dbReference type="RefSeq" id="WP_209887207.1">
    <property type="nucleotide sequence ID" value="NZ_BAAAJV010000011.1"/>
</dbReference>
<protein>
    <submittedName>
        <fullName evidence="2">GNAT superfamily N-acetyltransferase</fullName>
    </submittedName>
</protein>
<evidence type="ECO:0000313" key="2">
    <source>
        <dbReference type="EMBL" id="MBP2407684.1"/>
    </source>
</evidence>
<dbReference type="EMBL" id="JAGIOC010000001">
    <property type="protein sequence ID" value="MBP2407684.1"/>
    <property type="molecule type" value="Genomic_DNA"/>
</dbReference>
<dbReference type="PROSITE" id="PS51186">
    <property type="entry name" value="GNAT"/>
    <property type="match status" value="1"/>
</dbReference>
<name>A0ABS4YFX9_9MICO</name>
<dbReference type="CDD" id="cd04301">
    <property type="entry name" value="NAT_SF"/>
    <property type="match status" value="1"/>
</dbReference>
<gene>
    <name evidence="2" type="ORF">JOF44_000587</name>
</gene>
<dbReference type="InterPro" id="IPR000182">
    <property type="entry name" value="GNAT_dom"/>
</dbReference>
<sequence length="145" mass="16530">MTDDSGTAPYEFSTDDSRLDHAWIHQVLSTLTYWAAGRERAAQDRIIETSRNYGLYEVATGRQVAYARIVTDQVTFAWLADVIVDPVHRRRGLARELIDQVLEDLAPLGLKRVVLKASAEGRALYEQRGWNELEGAEDWLELRRG</sequence>
<proteinExistence type="predicted"/>
<comment type="caution">
    <text evidence="2">The sequence shown here is derived from an EMBL/GenBank/DDBJ whole genome shotgun (WGS) entry which is preliminary data.</text>
</comment>
<dbReference type="SUPFAM" id="SSF55729">
    <property type="entry name" value="Acyl-CoA N-acyltransferases (Nat)"/>
    <property type="match status" value="1"/>
</dbReference>
<dbReference type="Gene3D" id="3.40.630.30">
    <property type="match status" value="1"/>
</dbReference>
<evidence type="ECO:0000259" key="1">
    <source>
        <dbReference type="PROSITE" id="PS51186"/>
    </source>
</evidence>
<evidence type="ECO:0000313" key="3">
    <source>
        <dbReference type="Proteomes" id="UP000698222"/>
    </source>
</evidence>
<dbReference type="PANTHER" id="PTHR43233">
    <property type="entry name" value="FAMILY N-ACETYLTRANSFERASE, PUTATIVE (AFU_ORTHOLOGUE AFUA_6G03350)-RELATED"/>
    <property type="match status" value="1"/>
</dbReference>
<accession>A0ABS4YFX9</accession>
<dbReference type="PANTHER" id="PTHR43233:SF1">
    <property type="entry name" value="FAMILY N-ACETYLTRANSFERASE, PUTATIVE (AFU_ORTHOLOGUE AFUA_6G03350)-RELATED"/>
    <property type="match status" value="1"/>
</dbReference>
<reference evidence="2 3" key="1">
    <citation type="submission" date="2021-03" db="EMBL/GenBank/DDBJ databases">
        <title>Sequencing the genomes of 1000 actinobacteria strains.</title>
        <authorList>
            <person name="Klenk H.-P."/>
        </authorList>
    </citation>
    <scope>NUCLEOTIDE SEQUENCE [LARGE SCALE GENOMIC DNA]</scope>
    <source>
        <strain evidence="2 3">DSM 14564</strain>
    </source>
</reference>
<organism evidence="2 3">
    <name type="scientific">Brachybacterium fresconis</name>
    <dbReference type="NCBI Taxonomy" id="173363"/>
    <lineage>
        <taxon>Bacteria</taxon>
        <taxon>Bacillati</taxon>
        <taxon>Actinomycetota</taxon>
        <taxon>Actinomycetes</taxon>
        <taxon>Micrococcales</taxon>
        <taxon>Dermabacteraceae</taxon>
        <taxon>Brachybacterium</taxon>
    </lineage>
</organism>
<feature type="domain" description="N-acetyltransferase" evidence="1">
    <location>
        <begin position="14"/>
        <end position="145"/>
    </location>
</feature>
<dbReference type="Pfam" id="PF00583">
    <property type="entry name" value="Acetyltransf_1"/>
    <property type="match status" value="1"/>
</dbReference>
<dbReference type="Proteomes" id="UP000698222">
    <property type="component" value="Unassembled WGS sequence"/>
</dbReference>